<evidence type="ECO:0000313" key="9">
    <source>
        <dbReference type="Proteomes" id="UP000800041"/>
    </source>
</evidence>
<feature type="signal peptide" evidence="6">
    <location>
        <begin position="1"/>
        <end position="18"/>
    </location>
</feature>
<dbReference type="GO" id="GO:0009986">
    <property type="term" value="C:cell surface"/>
    <property type="evidence" value="ECO:0007669"/>
    <property type="project" value="TreeGrafter"/>
</dbReference>
<dbReference type="GO" id="GO:0071555">
    <property type="term" value="P:cell wall organization"/>
    <property type="evidence" value="ECO:0007669"/>
    <property type="project" value="UniProtKB-KW"/>
</dbReference>
<dbReference type="InterPro" id="IPR050386">
    <property type="entry name" value="Glycosyl_hydrolase_5"/>
</dbReference>
<feature type="domain" description="Glycoside hydrolase family 5" evidence="7">
    <location>
        <begin position="98"/>
        <end position="322"/>
    </location>
</feature>
<reference evidence="8" key="1">
    <citation type="journal article" date="2020" name="Stud. Mycol.">
        <title>101 Dothideomycetes genomes: a test case for predicting lifestyles and emergence of pathogens.</title>
        <authorList>
            <person name="Haridas S."/>
            <person name="Albert R."/>
            <person name="Binder M."/>
            <person name="Bloem J."/>
            <person name="Labutti K."/>
            <person name="Salamov A."/>
            <person name="Andreopoulos B."/>
            <person name="Baker S."/>
            <person name="Barry K."/>
            <person name="Bills G."/>
            <person name="Bluhm B."/>
            <person name="Cannon C."/>
            <person name="Castanera R."/>
            <person name="Culley D."/>
            <person name="Daum C."/>
            <person name="Ezra D."/>
            <person name="Gonzalez J."/>
            <person name="Henrissat B."/>
            <person name="Kuo A."/>
            <person name="Liang C."/>
            <person name="Lipzen A."/>
            <person name="Lutzoni F."/>
            <person name="Magnuson J."/>
            <person name="Mondo S."/>
            <person name="Nolan M."/>
            <person name="Ohm R."/>
            <person name="Pangilinan J."/>
            <person name="Park H.-J."/>
            <person name="Ramirez L."/>
            <person name="Alfaro M."/>
            <person name="Sun H."/>
            <person name="Tritt A."/>
            <person name="Yoshinaga Y."/>
            <person name="Zwiers L.-H."/>
            <person name="Turgeon B."/>
            <person name="Goodwin S."/>
            <person name="Spatafora J."/>
            <person name="Crous P."/>
            <person name="Grigoriev I."/>
        </authorList>
    </citation>
    <scope>NUCLEOTIDE SEQUENCE</scope>
    <source>
        <strain evidence="8">CBS 113979</strain>
    </source>
</reference>
<feature type="chain" id="PRO_5026061311" evidence="6">
    <location>
        <begin position="19"/>
        <end position="427"/>
    </location>
</feature>
<keyword evidence="9" id="KW-1185">Reference proteome</keyword>
<keyword evidence="2 5" id="KW-0378">Hydrolase</keyword>
<evidence type="ECO:0000256" key="2">
    <source>
        <dbReference type="ARBA" id="ARBA00022801"/>
    </source>
</evidence>
<keyword evidence="3 5" id="KW-0326">Glycosidase</keyword>
<proteinExistence type="inferred from homology"/>
<evidence type="ECO:0000256" key="4">
    <source>
        <dbReference type="ARBA" id="ARBA00023316"/>
    </source>
</evidence>
<dbReference type="GO" id="GO:0009251">
    <property type="term" value="P:glucan catabolic process"/>
    <property type="evidence" value="ECO:0007669"/>
    <property type="project" value="TreeGrafter"/>
</dbReference>
<keyword evidence="4" id="KW-0961">Cell wall biogenesis/degradation</keyword>
<dbReference type="EMBL" id="ML977161">
    <property type="protein sequence ID" value="KAF1985546.1"/>
    <property type="molecule type" value="Genomic_DNA"/>
</dbReference>
<name>A0A6G1GX54_9PEZI</name>
<comment type="similarity">
    <text evidence="1 5">Belongs to the glycosyl hydrolase 5 (cellulase A) family.</text>
</comment>
<evidence type="ECO:0000256" key="3">
    <source>
        <dbReference type="ARBA" id="ARBA00023295"/>
    </source>
</evidence>
<dbReference type="Pfam" id="PF00150">
    <property type="entry name" value="Cellulase"/>
    <property type="match status" value="1"/>
</dbReference>
<evidence type="ECO:0000256" key="5">
    <source>
        <dbReference type="RuleBase" id="RU361153"/>
    </source>
</evidence>
<evidence type="ECO:0000259" key="7">
    <source>
        <dbReference type="Pfam" id="PF00150"/>
    </source>
</evidence>
<keyword evidence="6" id="KW-0732">Signal</keyword>
<gene>
    <name evidence="8" type="ORF">K402DRAFT_405027</name>
</gene>
<dbReference type="SUPFAM" id="SSF51445">
    <property type="entry name" value="(Trans)glycosidases"/>
    <property type="match status" value="1"/>
</dbReference>
<dbReference type="PANTHER" id="PTHR31297">
    <property type="entry name" value="GLUCAN ENDO-1,6-BETA-GLUCOSIDASE B"/>
    <property type="match status" value="1"/>
</dbReference>
<organism evidence="8 9">
    <name type="scientific">Aulographum hederae CBS 113979</name>
    <dbReference type="NCBI Taxonomy" id="1176131"/>
    <lineage>
        <taxon>Eukaryota</taxon>
        <taxon>Fungi</taxon>
        <taxon>Dikarya</taxon>
        <taxon>Ascomycota</taxon>
        <taxon>Pezizomycotina</taxon>
        <taxon>Dothideomycetes</taxon>
        <taxon>Pleosporomycetidae</taxon>
        <taxon>Aulographales</taxon>
        <taxon>Aulographaceae</taxon>
    </lineage>
</organism>
<dbReference type="Proteomes" id="UP000800041">
    <property type="component" value="Unassembled WGS sequence"/>
</dbReference>
<dbReference type="Gene3D" id="3.20.20.80">
    <property type="entry name" value="Glycosidases"/>
    <property type="match status" value="1"/>
</dbReference>
<sequence>MMFRYLAATLLAAQTALAYPLEKRDGGKSGINWGHEKIRGVNIGGWLVLEPWITPSIFQNIDQSLGIVDEFTLTQRLPQQAPQILRKHWDTWVGFNDFQKIASAGMNIVRIPIGYWAYDNRGSPYVQGAKEYMDAAIDWARGTNPPLKVIIDLHGAPGSQNGYDNSGQRLASGSFQWLKGGAYTPRMQQTYGVLKQISDKYAHAEYSDVVAGIELINEPFGPGLNRDDLSQFYREGFGRVRQAGQTTVIMSDAFAQPDTWNGFLTPSDNHAQNVAVDHHEYQVFDNSLVALAPWQHRQLVCNNAQSYNGADKWTFVGEWTAAMTDCAPALNGYNVGARYDGTFPDSSPIGSCAGWSNIGTWDQTRKDDVRGYIEAQLEAFEQKTQGWVFWNFKTEAAHEWDWGVLSDNGVFPNPVTDRKFGAICNNL</sequence>
<dbReference type="InterPro" id="IPR017853">
    <property type="entry name" value="GH"/>
</dbReference>
<evidence type="ECO:0000313" key="8">
    <source>
        <dbReference type="EMBL" id="KAF1985546.1"/>
    </source>
</evidence>
<accession>A0A6G1GX54</accession>
<dbReference type="InterPro" id="IPR001547">
    <property type="entry name" value="Glyco_hydro_5"/>
</dbReference>
<dbReference type="OrthoDB" id="62120at2759"/>
<dbReference type="PANTHER" id="PTHR31297:SF8">
    <property type="entry name" value="GLYCOSIDE HYDROLASE FAMILY 5 DOMAIN-CONTAINING PROTEIN"/>
    <property type="match status" value="1"/>
</dbReference>
<protein>
    <submittedName>
        <fullName evidence="8">Glycoside hydrolase family 5 protein</fullName>
    </submittedName>
</protein>
<dbReference type="GO" id="GO:0004338">
    <property type="term" value="F:glucan exo-1,3-beta-glucosidase activity"/>
    <property type="evidence" value="ECO:0007669"/>
    <property type="project" value="TreeGrafter"/>
</dbReference>
<dbReference type="AlphaFoldDB" id="A0A6G1GX54"/>
<dbReference type="GO" id="GO:0005576">
    <property type="term" value="C:extracellular region"/>
    <property type="evidence" value="ECO:0007669"/>
    <property type="project" value="TreeGrafter"/>
</dbReference>
<evidence type="ECO:0000256" key="1">
    <source>
        <dbReference type="ARBA" id="ARBA00005641"/>
    </source>
</evidence>
<evidence type="ECO:0000256" key="6">
    <source>
        <dbReference type="SAM" id="SignalP"/>
    </source>
</evidence>